<sequence length="198" mass="23010">MYFVKKINLDINHQYKSSEIVDNINKSISNAFTLLENSAKSFVKEECGREAGEHVKIIEINDFNQVNEPVVDSMLLYRLVDDRHRIYVYQKKTMITKIQNWTWGTSDTVNSQFSNICIFELEEYNKINVVSFQNQIVLTSIPNDELVAIGPANIKIPKPMTISPMCDLISELKKSPKFKARFEAVNDVIDHDMEKFYY</sequence>
<dbReference type="RefSeq" id="YP_010842008.1">
    <property type="nucleotide sequence ID" value="NC_079139.1"/>
</dbReference>
<reference evidence="1 2" key="1">
    <citation type="submission" date="2021-02" db="EMBL/GenBank/DDBJ databases">
        <title>Cotonvirus japonicus, which uses Golgi apparatus of host cells for its virion factory, phylogenetically links tailed tupanvirus and icosahedral mimivirus.</title>
        <authorList>
            <person name="Takahashi H."/>
            <person name="Fukaya S."/>
            <person name="Song C."/>
            <person name="Murata K."/>
            <person name="Takemura M."/>
        </authorList>
    </citation>
    <scope>NUCLEOTIDE SEQUENCE [LARGE SCALE GENOMIC DNA]</scope>
</reference>
<proteinExistence type="predicted"/>
<organism evidence="1 2">
    <name type="scientific">Cotonvirus japonicus</name>
    <dbReference type="NCBI Taxonomy" id="2811091"/>
    <lineage>
        <taxon>Viruses</taxon>
        <taxon>Varidnaviria</taxon>
        <taxon>Bamfordvirae</taxon>
        <taxon>Nucleocytoviricota</taxon>
        <taxon>Megaviricetes</taxon>
        <taxon>Imitervirales</taxon>
        <taxon>Mimiviridae</taxon>
        <taxon>Megamimivirinae</taxon>
        <taxon>Cotonvirus</taxon>
        <taxon>Cotonvirus japonicum</taxon>
    </lineage>
</organism>
<dbReference type="Proteomes" id="UP001321479">
    <property type="component" value="Segment"/>
</dbReference>
<evidence type="ECO:0000313" key="2">
    <source>
        <dbReference type="Proteomes" id="UP001321479"/>
    </source>
</evidence>
<evidence type="ECO:0000313" key="1">
    <source>
        <dbReference type="EMBL" id="BCS83400.1"/>
    </source>
</evidence>
<dbReference type="GeneID" id="80558605"/>
<dbReference type="EMBL" id="AP024483">
    <property type="protein sequence ID" value="BCS83400.1"/>
    <property type="molecule type" value="Genomic_DNA"/>
</dbReference>
<protein>
    <submittedName>
        <fullName evidence="1">Uncharacterized protein</fullName>
    </submittedName>
</protein>
<name>A0ABM7NTA0_9VIRU</name>
<accession>A0ABM7NTA0</accession>
<keyword evidence="2" id="KW-1185">Reference proteome</keyword>